<dbReference type="EMBL" id="JBFXLQ010000043">
    <property type="protein sequence ID" value="KAL2864187.1"/>
    <property type="molecule type" value="Genomic_DNA"/>
</dbReference>
<feature type="transmembrane region" description="Helical" evidence="6">
    <location>
        <begin position="191"/>
        <end position="212"/>
    </location>
</feature>
<keyword evidence="4 6" id="KW-0472">Membrane</keyword>
<evidence type="ECO:0000256" key="5">
    <source>
        <dbReference type="SAM" id="MobiDB-lite"/>
    </source>
</evidence>
<feature type="compositionally biased region" description="Low complexity" evidence="5">
    <location>
        <begin position="136"/>
        <end position="185"/>
    </location>
</feature>
<reference evidence="7 8" key="1">
    <citation type="submission" date="2024-07" db="EMBL/GenBank/DDBJ databases">
        <title>Section-level genome sequencing and comparative genomics of Aspergillus sections Usti and Cavernicolus.</title>
        <authorList>
            <consortium name="Lawrence Berkeley National Laboratory"/>
            <person name="Nybo J.L."/>
            <person name="Vesth T.C."/>
            <person name="Theobald S."/>
            <person name="Frisvad J.C."/>
            <person name="Larsen T.O."/>
            <person name="Kjaerboelling I."/>
            <person name="Rothschild-Mancinelli K."/>
            <person name="Lyhne E.K."/>
            <person name="Kogle M.E."/>
            <person name="Barry K."/>
            <person name="Clum A."/>
            <person name="Na H."/>
            <person name="Ledsgaard L."/>
            <person name="Lin J."/>
            <person name="Lipzen A."/>
            <person name="Kuo A."/>
            <person name="Riley R."/>
            <person name="Mondo S."/>
            <person name="Labutti K."/>
            <person name="Haridas S."/>
            <person name="Pangalinan J."/>
            <person name="Salamov A.A."/>
            <person name="Simmons B.A."/>
            <person name="Magnuson J.K."/>
            <person name="Chen J."/>
            <person name="Drula E."/>
            <person name="Henrissat B."/>
            <person name="Wiebenga A."/>
            <person name="Lubbers R.J."/>
            <person name="Gomes A.C."/>
            <person name="Macurrencykelacurrency M.R."/>
            <person name="Stajich J."/>
            <person name="Grigoriev I.V."/>
            <person name="Mortensen U.H."/>
            <person name="De Vries R.P."/>
            <person name="Baker S.E."/>
            <person name="Andersen M.R."/>
        </authorList>
    </citation>
    <scope>NUCLEOTIDE SEQUENCE [LARGE SCALE GENOMIC DNA]</scope>
    <source>
        <strain evidence="7 8">CBS 449.75</strain>
    </source>
</reference>
<dbReference type="RefSeq" id="XP_070883166.1">
    <property type="nucleotide sequence ID" value="XM_071033583.1"/>
</dbReference>
<dbReference type="InterPro" id="IPR051694">
    <property type="entry name" value="Immunoregulatory_rcpt-like"/>
</dbReference>
<keyword evidence="2 6" id="KW-0812">Transmembrane</keyword>
<feature type="compositionally biased region" description="Basic and acidic residues" evidence="5">
    <location>
        <begin position="304"/>
        <end position="315"/>
    </location>
</feature>
<dbReference type="PANTHER" id="PTHR15549">
    <property type="entry name" value="PAIRED IMMUNOGLOBULIN-LIKE TYPE 2 RECEPTOR"/>
    <property type="match status" value="1"/>
</dbReference>
<dbReference type="Proteomes" id="UP001610432">
    <property type="component" value="Unassembled WGS sequence"/>
</dbReference>
<feature type="compositionally biased region" description="Polar residues" evidence="5">
    <location>
        <begin position="290"/>
        <end position="302"/>
    </location>
</feature>
<evidence type="ECO:0000256" key="1">
    <source>
        <dbReference type="ARBA" id="ARBA00004167"/>
    </source>
</evidence>
<evidence type="ECO:0000256" key="6">
    <source>
        <dbReference type="SAM" id="Phobius"/>
    </source>
</evidence>
<evidence type="ECO:0008006" key="9">
    <source>
        <dbReference type="Google" id="ProtNLM"/>
    </source>
</evidence>
<feature type="region of interest" description="Disordered" evidence="5">
    <location>
        <begin position="136"/>
        <end position="186"/>
    </location>
</feature>
<comment type="subcellular location">
    <subcellularLocation>
        <location evidence="1">Membrane</location>
        <topology evidence="1">Single-pass membrane protein</topology>
    </subcellularLocation>
</comment>
<name>A0ABR4LI27_9EURO</name>
<gene>
    <name evidence="7" type="ORF">BJX67DRAFT_384023</name>
</gene>
<keyword evidence="3 6" id="KW-1133">Transmembrane helix</keyword>
<keyword evidence="8" id="KW-1185">Reference proteome</keyword>
<comment type="caution">
    <text evidence="7">The sequence shown here is derived from an EMBL/GenBank/DDBJ whole genome shotgun (WGS) entry which is preliminary data.</text>
</comment>
<protein>
    <recommendedName>
        <fullName evidence="9">Mid2 domain-containing protein</fullName>
    </recommendedName>
</protein>
<organism evidence="7 8">
    <name type="scientific">Aspergillus lucknowensis</name>
    <dbReference type="NCBI Taxonomy" id="176173"/>
    <lineage>
        <taxon>Eukaryota</taxon>
        <taxon>Fungi</taxon>
        <taxon>Dikarya</taxon>
        <taxon>Ascomycota</taxon>
        <taxon>Pezizomycotina</taxon>
        <taxon>Eurotiomycetes</taxon>
        <taxon>Eurotiomycetidae</taxon>
        <taxon>Eurotiales</taxon>
        <taxon>Aspergillaceae</taxon>
        <taxon>Aspergillus</taxon>
        <taxon>Aspergillus subgen. Nidulantes</taxon>
    </lineage>
</organism>
<sequence length="335" mass="35058">MRIFNPVDSFDSFFAISRRQSDSTCSGGLGEGECVTDDKCPGVLYQNQCQHDASLEVTPTSFCLFAFLERDILFPTQPLCCLNHDCSTDVGDGWCRNRDNQTCEGEWVPGTGFPWPCIGPNYIVCCVRWEDMINGTSSSTPTETPTSSTSPSTSTTPTTTTGDNTPSPTGTGDSDSSSGSSGLTSAQKGGIAGGIVGAVAVTSIIFLLAWYLRRRKRRQAQAQAHAGDLDGGLTGDDSGVGTGVGAGAGEAVKEDGEIGEGDKGAAMLASREKQELDASGRALHEIDSGTPVTTIATPTSDGKGQMEEVRTRRLAELPGSLAVAEMPTPEAEPKP</sequence>
<proteinExistence type="predicted"/>
<accession>A0ABR4LI27</accession>
<evidence type="ECO:0000256" key="4">
    <source>
        <dbReference type="ARBA" id="ARBA00023136"/>
    </source>
</evidence>
<dbReference type="GeneID" id="98148655"/>
<evidence type="ECO:0000256" key="2">
    <source>
        <dbReference type="ARBA" id="ARBA00022692"/>
    </source>
</evidence>
<feature type="compositionally biased region" description="Basic and acidic residues" evidence="5">
    <location>
        <begin position="276"/>
        <end position="287"/>
    </location>
</feature>
<evidence type="ECO:0000313" key="8">
    <source>
        <dbReference type="Proteomes" id="UP001610432"/>
    </source>
</evidence>
<evidence type="ECO:0000256" key="3">
    <source>
        <dbReference type="ARBA" id="ARBA00022989"/>
    </source>
</evidence>
<feature type="region of interest" description="Disordered" evidence="5">
    <location>
        <begin position="276"/>
        <end position="335"/>
    </location>
</feature>
<evidence type="ECO:0000313" key="7">
    <source>
        <dbReference type="EMBL" id="KAL2864187.1"/>
    </source>
</evidence>